<organism evidence="1 2">
    <name type="scientific">Panagrolaimus sp. PS1159</name>
    <dbReference type="NCBI Taxonomy" id="55785"/>
    <lineage>
        <taxon>Eukaryota</taxon>
        <taxon>Metazoa</taxon>
        <taxon>Ecdysozoa</taxon>
        <taxon>Nematoda</taxon>
        <taxon>Chromadorea</taxon>
        <taxon>Rhabditida</taxon>
        <taxon>Tylenchina</taxon>
        <taxon>Panagrolaimomorpha</taxon>
        <taxon>Panagrolaimoidea</taxon>
        <taxon>Panagrolaimidae</taxon>
        <taxon>Panagrolaimus</taxon>
    </lineage>
</organism>
<dbReference type="Proteomes" id="UP000887580">
    <property type="component" value="Unplaced"/>
</dbReference>
<evidence type="ECO:0000313" key="1">
    <source>
        <dbReference type="Proteomes" id="UP000887580"/>
    </source>
</evidence>
<name>A0AC35F1N7_9BILA</name>
<protein>
    <submittedName>
        <fullName evidence="2">Uncharacterized protein</fullName>
    </submittedName>
</protein>
<evidence type="ECO:0000313" key="2">
    <source>
        <dbReference type="WBParaSite" id="PS1159_v2.g12919.t1"/>
    </source>
</evidence>
<accession>A0AC35F1N7</accession>
<proteinExistence type="predicted"/>
<reference evidence="2" key="1">
    <citation type="submission" date="2022-11" db="UniProtKB">
        <authorList>
            <consortium name="WormBaseParasite"/>
        </authorList>
    </citation>
    <scope>IDENTIFICATION</scope>
</reference>
<dbReference type="WBParaSite" id="PS1159_v2.g12919.t1">
    <property type="protein sequence ID" value="PS1159_v2.g12919.t1"/>
    <property type="gene ID" value="PS1159_v2.g12919"/>
</dbReference>
<sequence>MKKNFYFNESNPDTKTTINSSKKWSVGVIKQWDFHNFQEYLSTESEEKIYKLFLKDGSLNVKRCEKVTVFMPESLPNGLKFYPNIDNRFVFCA</sequence>